<keyword evidence="9" id="KW-0804">Transcription</keyword>
<keyword evidence="4 12" id="KW-0863">Zinc-finger</keyword>
<evidence type="ECO:0000256" key="8">
    <source>
        <dbReference type="ARBA" id="ARBA00023125"/>
    </source>
</evidence>
<evidence type="ECO:0000256" key="7">
    <source>
        <dbReference type="ARBA" id="ARBA00023054"/>
    </source>
</evidence>
<dbReference type="SUPFAM" id="SSF57716">
    <property type="entry name" value="Glucocorticoid receptor-like (DNA-binding domain)"/>
    <property type="match status" value="1"/>
</dbReference>
<dbReference type="GO" id="GO:0008270">
    <property type="term" value="F:zinc ion binding"/>
    <property type="evidence" value="ECO:0007669"/>
    <property type="project" value="UniProtKB-KW"/>
</dbReference>
<dbReference type="OrthoDB" id="6072788at2759"/>
<dbReference type="EMBL" id="NEDP02076642">
    <property type="protein sequence ID" value="OWF36306.1"/>
    <property type="molecule type" value="Genomic_DNA"/>
</dbReference>
<dbReference type="InterPro" id="IPR006612">
    <property type="entry name" value="THAP_Znf"/>
</dbReference>
<evidence type="ECO:0000256" key="11">
    <source>
        <dbReference type="ARBA" id="ARBA00023306"/>
    </source>
</evidence>
<dbReference type="GO" id="GO:0043565">
    <property type="term" value="F:sequence-specific DNA binding"/>
    <property type="evidence" value="ECO:0007669"/>
    <property type="project" value="InterPro"/>
</dbReference>
<keyword evidence="8 12" id="KW-0238">DNA-binding</keyword>
<evidence type="ECO:0000313" key="14">
    <source>
        <dbReference type="EMBL" id="OWF36306.1"/>
    </source>
</evidence>
<protein>
    <submittedName>
        <fullName evidence="14">THAP domain-containing protein 2</fullName>
    </submittedName>
</protein>
<accession>A0A210PIQ6</accession>
<dbReference type="Pfam" id="PF05485">
    <property type="entry name" value="THAP"/>
    <property type="match status" value="1"/>
</dbReference>
<dbReference type="AlphaFoldDB" id="A0A210PIQ6"/>
<organism evidence="14 15">
    <name type="scientific">Mizuhopecten yessoensis</name>
    <name type="common">Japanese scallop</name>
    <name type="synonym">Patinopecten yessoensis</name>
    <dbReference type="NCBI Taxonomy" id="6573"/>
    <lineage>
        <taxon>Eukaryota</taxon>
        <taxon>Metazoa</taxon>
        <taxon>Spiralia</taxon>
        <taxon>Lophotrochozoa</taxon>
        <taxon>Mollusca</taxon>
        <taxon>Bivalvia</taxon>
        <taxon>Autobranchia</taxon>
        <taxon>Pteriomorphia</taxon>
        <taxon>Pectinida</taxon>
        <taxon>Pectinoidea</taxon>
        <taxon>Pectinidae</taxon>
        <taxon>Mizuhopecten</taxon>
    </lineage>
</organism>
<reference evidence="14 15" key="1">
    <citation type="journal article" date="2017" name="Nat. Ecol. Evol.">
        <title>Scallop genome provides insights into evolution of bilaterian karyotype and development.</title>
        <authorList>
            <person name="Wang S."/>
            <person name="Zhang J."/>
            <person name="Jiao W."/>
            <person name="Li J."/>
            <person name="Xun X."/>
            <person name="Sun Y."/>
            <person name="Guo X."/>
            <person name="Huan P."/>
            <person name="Dong B."/>
            <person name="Zhang L."/>
            <person name="Hu X."/>
            <person name="Sun X."/>
            <person name="Wang J."/>
            <person name="Zhao C."/>
            <person name="Wang Y."/>
            <person name="Wang D."/>
            <person name="Huang X."/>
            <person name="Wang R."/>
            <person name="Lv J."/>
            <person name="Li Y."/>
            <person name="Zhang Z."/>
            <person name="Liu B."/>
            <person name="Lu W."/>
            <person name="Hui Y."/>
            <person name="Liang J."/>
            <person name="Zhou Z."/>
            <person name="Hou R."/>
            <person name="Li X."/>
            <person name="Liu Y."/>
            <person name="Li H."/>
            <person name="Ning X."/>
            <person name="Lin Y."/>
            <person name="Zhao L."/>
            <person name="Xing Q."/>
            <person name="Dou J."/>
            <person name="Li Y."/>
            <person name="Mao J."/>
            <person name="Guo H."/>
            <person name="Dou H."/>
            <person name="Li T."/>
            <person name="Mu C."/>
            <person name="Jiang W."/>
            <person name="Fu Q."/>
            <person name="Fu X."/>
            <person name="Miao Y."/>
            <person name="Liu J."/>
            <person name="Yu Q."/>
            <person name="Li R."/>
            <person name="Liao H."/>
            <person name="Li X."/>
            <person name="Kong Y."/>
            <person name="Jiang Z."/>
            <person name="Chourrout D."/>
            <person name="Li R."/>
            <person name="Bao Z."/>
        </authorList>
    </citation>
    <scope>NUCLEOTIDE SEQUENCE [LARGE SCALE GENOMIC DNA]</scope>
    <source>
        <strain evidence="14 15">PY_sf001</strain>
    </source>
</reference>
<evidence type="ECO:0000256" key="6">
    <source>
        <dbReference type="ARBA" id="ARBA00023015"/>
    </source>
</evidence>
<evidence type="ECO:0000256" key="2">
    <source>
        <dbReference type="ARBA" id="ARBA00006177"/>
    </source>
</evidence>
<keyword evidence="6" id="KW-0805">Transcription regulation</keyword>
<evidence type="ECO:0000256" key="12">
    <source>
        <dbReference type="PROSITE-ProRule" id="PRU00309"/>
    </source>
</evidence>
<dbReference type="Proteomes" id="UP000242188">
    <property type="component" value="Unassembled WGS sequence"/>
</dbReference>
<dbReference type="SMART" id="SM00980">
    <property type="entry name" value="THAP"/>
    <property type="match status" value="1"/>
</dbReference>
<keyword evidence="10" id="KW-0539">Nucleus</keyword>
<comment type="caution">
    <text evidence="14">The sequence shown here is derived from an EMBL/GenBank/DDBJ whole genome shotgun (WGS) entry which is preliminary data.</text>
</comment>
<keyword evidence="7" id="KW-0175">Coiled coil</keyword>
<dbReference type="InterPro" id="IPR038441">
    <property type="entry name" value="THAP_Znf_sf"/>
</dbReference>
<dbReference type="STRING" id="6573.A0A210PIQ6"/>
<evidence type="ECO:0000313" key="15">
    <source>
        <dbReference type="Proteomes" id="UP000242188"/>
    </source>
</evidence>
<dbReference type="PANTHER" id="PTHR46600">
    <property type="entry name" value="THAP DOMAIN-CONTAINING"/>
    <property type="match status" value="1"/>
</dbReference>
<evidence type="ECO:0000256" key="4">
    <source>
        <dbReference type="ARBA" id="ARBA00022771"/>
    </source>
</evidence>
<name>A0A210PIQ6_MIZYE</name>
<evidence type="ECO:0000256" key="9">
    <source>
        <dbReference type="ARBA" id="ARBA00023163"/>
    </source>
</evidence>
<dbReference type="SMART" id="SM00692">
    <property type="entry name" value="DM3"/>
    <property type="match status" value="1"/>
</dbReference>
<dbReference type="GO" id="GO:0005654">
    <property type="term" value="C:nucleoplasm"/>
    <property type="evidence" value="ECO:0007669"/>
    <property type="project" value="UniProtKB-SubCell"/>
</dbReference>
<proteinExistence type="inferred from homology"/>
<dbReference type="PROSITE" id="PS50950">
    <property type="entry name" value="ZF_THAP"/>
    <property type="match status" value="1"/>
</dbReference>
<keyword evidence="11" id="KW-0131">Cell cycle</keyword>
<evidence type="ECO:0000259" key="13">
    <source>
        <dbReference type="PROSITE" id="PS50950"/>
    </source>
</evidence>
<dbReference type="InterPro" id="IPR026516">
    <property type="entry name" value="THAP1/10"/>
</dbReference>
<evidence type="ECO:0000256" key="1">
    <source>
        <dbReference type="ARBA" id="ARBA00004642"/>
    </source>
</evidence>
<feature type="domain" description="THAP-type" evidence="13">
    <location>
        <begin position="32"/>
        <end position="122"/>
    </location>
</feature>
<evidence type="ECO:0000256" key="3">
    <source>
        <dbReference type="ARBA" id="ARBA00022723"/>
    </source>
</evidence>
<comment type="subcellular location">
    <subcellularLocation>
        <location evidence="1">Nucleus</location>
        <location evidence="1">Nucleoplasm</location>
    </subcellularLocation>
</comment>
<comment type="similarity">
    <text evidence="2">Belongs to the THAP1 family.</text>
</comment>
<evidence type="ECO:0000256" key="10">
    <source>
        <dbReference type="ARBA" id="ARBA00023242"/>
    </source>
</evidence>
<dbReference type="PANTHER" id="PTHR46600:SF1">
    <property type="entry name" value="THAP DOMAIN-CONTAINING PROTEIN 1"/>
    <property type="match status" value="1"/>
</dbReference>
<evidence type="ECO:0000256" key="5">
    <source>
        <dbReference type="ARBA" id="ARBA00022833"/>
    </source>
</evidence>
<keyword evidence="3" id="KW-0479">Metal-binding</keyword>
<gene>
    <name evidence="14" type="ORF">KP79_PYT23461</name>
</gene>
<dbReference type="Gene3D" id="6.20.210.20">
    <property type="entry name" value="THAP domain"/>
    <property type="match status" value="1"/>
</dbReference>
<keyword evidence="5" id="KW-0862">Zinc</keyword>
<keyword evidence="15" id="KW-1185">Reference proteome</keyword>
<sequence>MSFVTTGKRASCQFGGSRPENVNKHGTLCCAEPGTYCPWLNCNSNSNNGEKISMFLFPKDKKLRKTWTIKVKRKGFSPTLHARLCQNHFEPGSFVRDPQLMSSIGFEPKSLRLNPGAIPTLFDYSPKCSSSLVHMLTPLTSKYEDLAVECVRVCSYRHLSLYMLN</sequence>